<name>A0A0L0NQ14_CANAR</name>
<dbReference type="EMBL" id="LGST01000066">
    <property type="protein sequence ID" value="KND95765.1"/>
    <property type="molecule type" value="Genomic_DNA"/>
</dbReference>
<evidence type="ECO:0000313" key="1">
    <source>
        <dbReference type="EMBL" id="KND95765.1"/>
    </source>
</evidence>
<dbReference type="VEuPathDB" id="FungiDB:QG37_08097"/>
<reference evidence="2" key="1">
    <citation type="journal article" date="2015" name="BMC Genomics">
        <title>Draft genome of a commonly misdiagnosed multidrug resistant pathogen Candida auris.</title>
        <authorList>
            <person name="Chatterjee S."/>
            <person name="Alampalli S.V."/>
            <person name="Nageshan R.K."/>
            <person name="Chettiar S.T."/>
            <person name="Joshi S."/>
            <person name="Tatu U.S."/>
        </authorList>
    </citation>
    <scope>NUCLEOTIDE SEQUENCE [LARGE SCALE GENOMIC DNA]</scope>
    <source>
        <strain evidence="2">6684</strain>
    </source>
</reference>
<proteinExistence type="predicted"/>
<dbReference type="AlphaFoldDB" id="A0A0L0NQ14"/>
<dbReference type="Proteomes" id="UP000037122">
    <property type="component" value="Unassembled WGS sequence"/>
</dbReference>
<accession>A0A0L0NQ14</accession>
<gene>
    <name evidence="1" type="ORF">QG37_08097</name>
</gene>
<evidence type="ECO:0000313" key="2">
    <source>
        <dbReference type="Proteomes" id="UP000037122"/>
    </source>
</evidence>
<organism evidence="1 2">
    <name type="scientific">Candidozyma auris</name>
    <name type="common">Yeast</name>
    <name type="synonym">Candida auris</name>
    <dbReference type="NCBI Taxonomy" id="498019"/>
    <lineage>
        <taxon>Eukaryota</taxon>
        <taxon>Fungi</taxon>
        <taxon>Dikarya</taxon>
        <taxon>Ascomycota</taxon>
        <taxon>Saccharomycotina</taxon>
        <taxon>Pichiomycetes</taxon>
        <taxon>Metschnikowiaceae</taxon>
        <taxon>Candidozyma</taxon>
    </lineage>
</organism>
<sequence>MVGNRCHVRELQKKVTECLCFDIYANATRVVQGRQRGWIEREMGVLRISKKGYSSIEANSDDASVSA</sequence>
<comment type="caution">
    <text evidence="1">The sequence shown here is derived from an EMBL/GenBank/DDBJ whole genome shotgun (WGS) entry which is preliminary data.</text>
</comment>
<protein>
    <submittedName>
        <fullName evidence="1">Uncharacterized protein</fullName>
    </submittedName>
</protein>